<dbReference type="InterPro" id="IPR027417">
    <property type="entry name" value="P-loop_NTPase"/>
</dbReference>
<evidence type="ECO:0000256" key="1">
    <source>
        <dbReference type="ARBA" id="ARBA00022448"/>
    </source>
</evidence>
<dbReference type="SUPFAM" id="SSF52540">
    <property type="entry name" value="P-loop containing nucleoside triphosphate hydrolases"/>
    <property type="match status" value="1"/>
</dbReference>
<dbReference type="PROSITE" id="PS50893">
    <property type="entry name" value="ABC_TRANSPORTER_2"/>
    <property type="match status" value="1"/>
</dbReference>
<comment type="caution">
    <text evidence="6">The sequence shown here is derived from an EMBL/GenBank/DDBJ whole genome shotgun (WGS) entry which is preliminary data.</text>
</comment>
<feature type="domain" description="ABC transporter" evidence="5">
    <location>
        <begin position="37"/>
        <end position="285"/>
    </location>
</feature>
<evidence type="ECO:0000256" key="4">
    <source>
        <dbReference type="SAM" id="MobiDB-lite"/>
    </source>
</evidence>
<dbReference type="InterPro" id="IPR032823">
    <property type="entry name" value="BCA_ABC_TP_C"/>
</dbReference>
<dbReference type="AlphaFoldDB" id="A0A545AU69"/>
<dbReference type="CDD" id="cd03219">
    <property type="entry name" value="ABC_Mj1267_LivG_branched"/>
    <property type="match status" value="1"/>
</dbReference>
<dbReference type="GO" id="GO:0005886">
    <property type="term" value="C:plasma membrane"/>
    <property type="evidence" value="ECO:0007669"/>
    <property type="project" value="TreeGrafter"/>
</dbReference>
<evidence type="ECO:0000256" key="3">
    <source>
        <dbReference type="ARBA" id="ARBA00022840"/>
    </source>
</evidence>
<dbReference type="SMART" id="SM00382">
    <property type="entry name" value="AAA"/>
    <property type="match status" value="1"/>
</dbReference>
<dbReference type="EMBL" id="VIRS01000007">
    <property type="protein sequence ID" value="TQS44886.1"/>
    <property type="molecule type" value="Genomic_DNA"/>
</dbReference>
<dbReference type="Proteomes" id="UP000317982">
    <property type="component" value="Unassembled WGS sequence"/>
</dbReference>
<dbReference type="GO" id="GO:0016887">
    <property type="term" value="F:ATP hydrolysis activity"/>
    <property type="evidence" value="ECO:0007669"/>
    <property type="project" value="InterPro"/>
</dbReference>
<dbReference type="Pfam" id="PF12399">
    <property type="entry name" value="BCA_ABC_TP_C"/>
    <property type="match status" value="1"/>
</dbReference>
<name>A0A545AU69_9ACTN</name>
<dbReference type="PANTHER" id="PTHR45772:SF1">
    <property type="entry name" value="ABC TRANSPORTER ATP-BINDING PROTEIN"/>
    <property type="match status" value="1"/>
</dbReference>
<sequence length="287" mass="30414">MTAAGAEGGRGAGAHRAPDDDAGPAEPDGVRRDIPPLEVDGVTVRFGAVTALSDVSFTVAPGSLHAVIGPNGAGKSTLFNVLSGVYRAAAGEVRFGDVRLDRMRPFRIAGVGVARTFQNLALSGRQSVADNLMIGRHHLTRTGFVSAGLRLPSATREYRRHAARVAEIAEFLDLGDQLHRPVEGLSYGDRKRVETARALCTEPKILLLDEPVAGMNADETRRMAQTIGDIRAALGISIVLVEHDMGMVMSLADRVTVLDFGRRIADGTPAEVQSDPDVIKAYLGAGT</sequence>
<dbReference type="InterPro" id="IPR003439">
    <property type="entry name" value="ABC_transporter-like_ATP-bd"/>
</dbReference>
<dbReference type="Gene3D" id="3.40.50.300">
    <property type="entry name" value="P-loop containing nucleotide triphosphate hydrolases"/>
    <property type="match status" value="1"/>
</dbReference>
<dbReference type="RefSeq" id="WP_142704866.1">
    <property type="nucleotide sequence ID" value="NZ_VIRS01000007.1"/>
</dbReference>
<keyword evidence="1" id="KW-0813">Transport</keyword>
<accession>A0A545AU69</accession>
<feature type="compositionally biased region" description="Gly residues" evidence="4">
    <location>
        <begin position="1"/>
        <end position="12"/>
    </location>
</feature>
<protein>
    <submittedName>
        <fullName evidence="6">ABC transporter ATP-binding protein</fullName>
    </submittedName>
</protein>
<dbReference type="InterPro" id="IPR051120">
    <property type="entry name" value="ABC_AA/LPS_Transport"/>
</dbReference>
<organism evidence="6 7">
    <name type="scientific">Cryptosporangium phraense</name>
    <dbReference type="NCBI Taxonomy" id="2593070"/>
    <lineage>
        <taxon>Bacteria</taxon>
        <taxon>Bacillati</taxon>
        <taxon>Actinomycetota</taxon>
        <taxon>Actinomycetes</taxon>
        <taxon>Cryptosporangiales</taxon>
        <taxon>Cryptosporangiaceae</taxon>
        <taxon>Cryptosporangium</taxon>
    </lineage>
</organism>
<evidence type="ECO:0000256" key="2">
    <source>
        <dbReference type="ARBA" id="ARBA00022741"/>
    </source>
</evidence>
<keyword evidence="7" id="KW-1185">Reference proteome</keyword>
<dbReference type="InterPro" id="IPR003593">
    <property type="entry name" value="AAA+_ATPase"/>
</dbReference>
<evidence type="ECO:0000313" key="7">
    <source>
        <dbReference type="Proteomes" id="UP000317982"/>
    </source>
</evidence>
<dbReference type="Pfam" id="PF00005">
    <property type="entry name" value="ABC_tran"/>
    <property type="match status" value="1"/>
</dbReference>
<dbReference type="GO" id="GO:0005524">
    <property type="term" value="F:ATP binding"/>
    <property type="evidence" value="ECO:0007669"/>
    <property type="project" value="UniProtKB-KW"/>
</dbReference>
<evidence type="ECO:0000259" key="5">
    <source>
        <dbReference type="PROSITE" id="PS50893"/>
    </source>
</evidence>
<keyword evidence="2" id="KW-0547">Nucleotide-binding</keyword>
<keyword evidence="3 6" id="KW-0067">ATP-binding</keyword>
<gene>
    <name evidence="6" type="ORF">FL583_12610</name>
</gene>
<dbReference type="InParanoid" id="A0A545AU69"/>
<feature type="region of interest" description="Disordered" evidence="4">
    <location>
        <begin position="1"/>
        <end position="35"/>
    </location>
</feature>
<evidence type="ECO:0000313" key="6">
    <source>
        <dbReference type="EMBL" id="TQS44886.1"/>
    </source>
</evidence>
<dbReference type="OrthoDB" id="9805514at2"/>
<proteinExistence type="predicted"/>
<dbReference type="FunFam" id="3.40.50.300:FF:000421">
    <property type="entry name" value="Branched-chain amino acid ABC transporter ATP-binding protein"/>
    <property type="match status" value="1"/>
</dbReference>
<reference evidence="6 7" key="1">
    <citation type="submission" date="2019-07" db="EMBL/GenBank/DDBJ databases">
        <title>Cryptosporangium phraense sp. nov., isolated from plant litter.</title>
        <authorList>
            <person name="Suriyachadkun C."/>
        </authorList>
    </citation>
    <scope>NUCLEOTIDE SEQUENCE [LARGE SCALE GENOMIC DNA]</scope>
    <source>
        <strain evidence="6 7">A-T 5661</strain>
    </source>
</reference>
<dbReference type="PANTHER" id="PTHR45772">
    <property type="entry name" value="CONSERVED COMPONENT OF ABC TRANSPORTER FOR NATURAL AMINO ACIDS-RELATED"/>
    <property type="match status" value="1"/>
</dbReference>